<keyword evidence="12" id="KW-1015">Disulfide bond</keyword>
<keyword evidence="5 17" id="KW-0121">Carboxypeptidase</keyword>
<evidence type="ECO:0000256" key="9">
    <source>
        <dbReference type="ARBA" id="ARBA00022801"/>
    </source>
</evidence>
<dbReference type="Gene3D" id="3.40.630.10">
    <property type="entry name" value="Zn peptidases"/>
    <property type="match status" value="1"/>
</dbReference>
<dbReference type="PANTHER" id="PTHR11705:SF156">
    <property type="entry name" value="RH39904P-RELATED"/>
    <property type="match status" value="1"/>
</dbReference>
<evidence type="ECO:0000259" key="16">
    <source>
        <dbReference type="PROSITE" id="PS52035"/>
    </source>
</evidence>
<evidence type="ECO:0000256" key="8">
    <source>
        <dbReference type="ARBA" id="ARBA00022729"/>
    </source>
</evidence>
<evidence type="ECO:0000256" key="6">
    <source>
        <dbReference type="ARBA" id="ARBA00022670"/>
    </source>
</evidence>
<comment type="cofactor">
    <cofactor evidence="1">
        <name>Zn(2+)</name>
        <dbReference type="ChEBI" id="CHEBI:29105"/>
    </cofactor>
</comment>
<organism evidence="17">
    <name type="scientific">Corethrella appendiculata</name>
    <dbReference type="NCBI Taxonomy" id="1370023"/>
    <lineage>
        <taxon>Eukaryota</taxon>
        <taxon>Metazoa</taxon>
        <taxon>Ecdysozoa</taxon>
        <taxon>Arthropoda</taxon>
        <taxon>Hexapoda</taxon>
        <taxon>Insecta</taxon>
        <taxon>Pterygota</taxon>
        <taxon>Neoptera</taxon>
        <taxon>Endopterygota</taxon>
        <taxon>Diptera</taxon>
        <taxon>Nematocera</taxon>
        <taxon>Culicoidea</taxon>
        <taxon>Chaoboridae</taxon>
        <taxon>Corethrella</taxon>
    </lineage>
</organism>
<dbReference type="EMBL" id="GANO01002347">
    <property type="protein sequence ID" value="JAB57524.1"/>
    <property type="molecule type" value="mRNA"/>
</dbReference>
<keyword evidence="8 15" id="KW-0732">Signal</keyword>
<dbReference type="SUPFAM" id="SSF54897">
    <property type="entry name" value="Protease propeptides/inhibitors"/>
    <property type="match status" value="1"/>
</dbReference>
<dbReference type="GO" id="GO:0005615">
    <property type="term" value="C:extracellular space"/>
    <property type="evidence" value="ECO:0007669"/>
    <property type="project" value="TreeGrafter"/>
</dbReference>
<dbReference type="InterPro" id="IPR000834">
    <property type="entry name" value="Peptidase_M14"/>
</dbReference>
<evidence type="ECO:0000256" key="13">
    <source>
        <dbReference type="ARBA" id="ARBA00057299"/>
    </source>
</evidence>
<keyword evidence="11" id="KW-0482">Metalloprotease</keyword>
<evidence type="ECO:0000313" key="17">
    <source>
        <dbReference type="EMBL" id="JAB57524.1"/>
    </source>
</evidence>
<dbReference type="FunFam" id="3.40.630.10:FF:000040">
    <property type="entry name" value="zinc carboxypeptidase"/>
    <property type="match status" value="1"/>
</dbReference>
<dbReference type="Pfam" id="PF00246">
    <property type="entry name" value="Peptidase_M14"/>
    <property type="match status" value="1"/>
</dbReference>
<dbReference type="InterPro" id="IPR057247">
    <property type="entry name" value="CARBOXYPEPT_ZN_2"/>
</dbReference>
<feature type="signal peptide" evidence="15">
    <location>
        <begin position="1"/>
        <end position="17"/>
    </location>
</feature>
<evidence type="ECO:0000256" key="10">
    <source>
        <dbReference type="ARBA" id="ARBA00022833"/>
    </source>
</evidence>
<dbReference type="SMART" id="SM00631">
    <property type="entry name" value="Zn_pept"/>
    <property type="match status" value="1"/>
</dbReference>
<dbReference type="GO" id="GO:0006508">
    <property type="term" value="P:proteolysis"/>
    <property type="evidence" value="ECO:0007669"/>
    <property type="project" value="UniProtKB-KW"/>
</dbReference>
<dbReference type="MEROPS" id="M14.A08"/>
<reference evidence="17" key="1">
    <citation type="journal article" date="2014" name="Insect Biochem. Mol. Biol.">
        <title>An insight into the sialome of the frog biting fly, Corethrella appendiculata.</title>
        <authorList>
            <person name="Ribeiro J.M.C."/>
            <person name="Chagas A.C."/>
            <person name="Pham V.M."/>
            <person name="Lounibos L.P."/>
            <person name="Calvo E."/>
        </authorList>
    </citation>
    <scope>NUCLEOTIDE SEQUENCE</scope>
    <source>
        <tissue evidence="17">Salivary glands</tissue>
    </source>
</reference>
<feature type="active site" description="Proton donor/acceptor" evidence="14">
    <location>
        <position position="373"/>
    </location>
</feature>
<evidence type="ECO:0000256" key="7">
    <source>
        <dbReference type="ARBA" id="ARBA00022723"/>
    </source>
</evidence>
<name>U5EXV3_9DIPT</name>
<dbReference type="GO" id="GO:0004181">
    <property type="term" value="F:metallocarboxypeptidase activity"/>
    <property type="evidence" value="ECO:0007669"/>
    <property type="project" value="InterPro"/>
</dbReference>
<dbReference type="InterPro" id="IPR057246">
    <property type="entry name" value="CARBOXYPEPT_ZN_1"/>
</dbReference>
<evidence type="ECO:0000256" key="11">
    <source>
        <dbReference type="ARBA" id="ARBA00023049"/>
    </source>
</evidence>
<comment type="subcellular location">
    <subcellularLocation>
        <location evidence="2">Secreted</location>
    </subcellularLocation>
</comment>
<evidence type="ECO:0000256" key="2">
    <source>
        <dbReference type="ARBA" id="ARBA00004613"/>
    </source>
</evidence>
<evidence type="ECO:0000256" key="12">
    <source>
        <dbReference type="ARBA" id="ARBA00023157"/>
    </source>
</evidence>
<evidence type="ECO:0000256" key="3">
    <source>
        <dbReference type="ARBA" id="ARBA00005988"/>
    </source>
</evidence>
<dbReference type="CDD" id="cd03860">
    <property type="entry name" value="M14_CP_A-B_like"/>
    <property type="match status" value="1"/>
</dbReference>
<evidence type="ECO:0000256" key="14">
    <source>
        <dbReference type="PROSITE-ProRule" id="PRU01379"/>
    </source>
</evidence>
<dbReference type="PRINTS" id="PR00765">
    <property type="entry name" value="CRBOXYPTASEA"/>
</dbReference>
<keyword evidence="9" id="KW-0378">Hydrolase</keyword>
<accession>U5EXV3</accession>
<sequence>MFSKILSILLLLTVTLAEIARYDNYRAYELIPKTSEQLKSIHELQESSDSLIFLQISNHIEQRSLVIVAPHKLADFVAVLDNDEITYRIVDENIQNQITKQFKSLKQKSTSTVDWTHYNTLEEINSWLDDLVKKYPNKVESVVGGKTYEGREIRGVKISFKKGNPGVFIEGGIHAREWIAPATVTYIANELLTNTDEKVRSFVENYDYYIFPVANPDGYKYTFEKDRFWRKTRKPYGKCFGADPNRNWDFHWHEAGTSSSACSDTYGGEKGFSEIETATLSEYILSLKGKIHTYIAFHSFSQLILFPYGHSATHAPNHNDLQAIGDAAAKRLAEKYGTRYTVGNVYDAIYPASGASMDWAYGVAEIPLSFTYELRPNGGFDGFELPEKEIIPTGEETFASVLTLLEEGKKLGYHDNNKNCFNLNKNNIFGKLFKIKNC</sequence>
<protein>
    <submittedName>
        <fullName evidence="17">Putative carboxypeptidase</fullName>
    </submittedName>
</protein>
<evidence type="ECO:0000256" key="5">
    <source>
        <dbReference type="ARBA" id="ARBA00022645"/>
    </source>
</evidence>
<feature type="domain" description="Peptidase M14" evidence="16">
    <location>
        <begin position="117"/>
        <end position="408"/>
    </location>
</feature>
<dbReference type="PANTHER" id="PTHR11705">
    <property type="entry name" value="PROTEASE FAMILY M14 CARBOXYPEPTIDASE A,B"/>
    <property type="match status" value="1"/>
</dbReference>
<dbReference type="Pfam" id="PF02244">
    <property type="entry name" value="Propep_M14"/>
    <property type="match status" value="1"/>
</dbReference>
<dbReference type="InterPro" id="IPR003146">
    <property type="entry name" value="M14A_act_pep"/>
</dbReference>
<dbReference type="SUPFAM" id="SSF53187">
    <property type="entry name" value="Zn-dependent exopeptidases"/>
    <property type="match status" value="1"/>
</dbReference>
<comment type="function">
    <text evidence="13">Involved in the digestion of the blood meal.</text>
</comment>
<dbReference type="AlphaFoldDB" id="U5EXV3"/>
<keyword evidence="10" id="KW-0862">Zinc</keyword>
<feature type="chain" id="PRO_5004659903" evidence="15">
    <location>
        <begin position="18"/>
        <end position="438"/>
    </location>
</feature>
<dbReference type="PROSITE" id="PS00132">
    <property type="entry name" value="CARBOXYPEPT_ZN_1"/>
    <property type="match status" value="1"/>
</dbReference>
<proteinExistence type="evidence at transcript level"/>
<evidence type="ECO:0000256" key="1">
    <source>
        <dbReference type="ARBA" id="ARBA00001947"/>
    </source>
</evidence>
<keyword evidence="4" id="KW-0964">Secreted</keyword>
<dbReference type="PROSITE" id="PS00133">
    <property type="entry name" value="CARBOXYPEPT_ZN_2"/>
    <property type="match status" value="1"/>
</dbReference>
<evidence type="ECO:0000256" key="15">
    <source>
        <dbReference type="SAM" id="SignalP"/>
    </source>
</evidence>
<evidence type="ECO:0000256" key="4">
    <source>
        <dbReference type="ARBA" id="ARBA00022525"/>
    </source>
</evidence>
<comment type="similarity">
    <text evidence="3 14">Belongs to the peptidase M14 family.</text>
</comment>
<dbReference type="PROSITE" id="PS52035">
    <property type="entry name" value="PEPTIDASE_M14"/>
    <property type="match status" value="1"/>
</dbReference>
<dbReference type="GO" id="GO:0008270">
    <property type="term" value="F:zinc ion binding"/>
    <property type="evidence" value="ECO:0007669"/>
    <property type="project" value="InterPro"/>
</dbReference>
<keyword evidence="7" id="KW-0479">Metal-binding</keyword>
<keyword evidence="6" id="KW-0645">Protease</keyword>
<dbReference type="InterPro" id="IPR036990">
    <property type="entry name" value="M14A-like_propep"/>
</dbReference>
<dbReference type="Gene3D" id="3.30.70.340">
    <property type="entry name" value="Metallocarboxypeptidase-like"/>
    <property type="match status" value="1"/>
</dbReference>